<reference evidence="2 3" key="1">
    <citation type="submission" date="2020-08" db="EMBL/GenBank/DDBJ databases">
        <title>Genome sequence of Thermomonas brevis KACC 16975T.</title>
        <authorList>
            <person name="Hyun D.-W."/>
            <person name="Bae J.-W."/>
        </authorList>
    </citation>
    <scope>NUCLEOTIDE SEQUENCE [LARGE SCALE GENOMIC DNA]</scope>
    <source>
        <strain evidence="2 3">KACC 16975</strain>
    </source>
</reference>
<name>A0A7G9QVW9_9GAMM</name>
<gene>
    <name evidence="2" type="ORF">H9L17_04975</name>
</gene>
<dbReference type="EMBL" id="CP060711">
    <property type="protein sequence ID" value="QNN47494.1"/>
    <property type="molecule type" value="Genomic_DNA"/>
</dbReference>
<accession>A0A7G9QVW9</accession>
<dbReference type="RefSeq" id="WP_187571239.1">
    <property type="nucleotide sequence ID" value="NZ_CP060711.1"/>
</dbReference>
<evidence type="ECO:0000313" key="2">
    <source>
        <dbReference type="EMBL" id="QNN47494.1"/>
    </source>
</evidence>
<keyword evidence="3" id="KW-1185">Reference proteome</keyword>
<protein>
    <submittedName>
        <fullName evidence="2">Uncharacterized protein</fullName>
    </submittedName>
</protein>
<proteinExistence type="predicted"/>
<dbReference type="KEGG" id="tbv:H9L17_04975"/>
<evidence type="ECO:0000313" key="3">
    <source>
        <dbReference type="Proteomes" id="UP000515977"/>
    </source>
</evidence>
<sequence length="148" mass="16204">MATNQQLELAGKKYGECAKQLTSKSENPNEPTATESELLIAFGIASDWTRRAAALDIDYSSRLMRRAKKTPSVSEMVRFGLAWSGMNALFSRNSIFDLLAIRAPKSELDRFKALVAISLSSPTQLDSAAPQQVRPNNSFKPTPLRGAA</sequence>
<organism evidence="2 3">
    <name type="scientific">Thermomonas brevis</name>
    <dbReference type="NCBI Taxonomy" id="215691"/>
    <lineage>
        <taxon>Bacteria</taxon>
        <taxon>Pseudomonadati</taxon>
        <taxon>Pseudomonadota</taxon>
        <taxon>Gammaproteobacteria</taxon>
        <taxon>Lysobacterales</taxon>
        <taxon>Lysobacteraceae</taxon>
        <taxon>Thermomonas</taxon>
    </lineage>
</organism>
<feature type="region of interest" description="Disordered" evidence="1">
    <location>
        <begin position="125"/>
        <end position="148"/>
    </location>
</feature>
<evidence type="ECO:0000256" key="1">
    <source>
        <dbReference type="SAM" id="MobiDB-lite"/>
    </source>
</evidence>
<feature type="compositionally biased region" description="Polar residues" evidence="1">
    <location>
        <begin position="125"/>
        <end position="140"/>
    </location>
</feature>
<dbReference type="Proteomes" id="UP000515977">
    <property type="component" value="Chromosome"/>
</dbReference>
<dbReference type="AlphaFoldDB" id="A0A7G9QVW9"/>